<comment type="caution">
    <text evidence="1">The sequence shown here is derived from an EMBL/GenBank/DDBJ whole genome shotgun (WGS) entry which is preliminary data.</text>
</comment>
<dbReference type="Proteomes" id="UP000789920">
    <property type="component" value="Unassembled WGS sequence"/>
</dbReference>
<gene>
    <name evidence="1" type="ORF">RPERSI_LOCUS21817</name>
</gene>
<proteinExistence type="predicted"/>
<dbReference type="EMBL" id="CAJVQC010064860">
    <property type="protein sequence ID" value="CAG8804920.1"/>
    <property type="molecule type" value="Genomic_DNA"/>
</dbReference>
<feature type="non-terminal residue" evidence="1">
    <location>
        <position position="194"/>
    </location>
</feature>
<keyword evidence="2" id="KW-1185">Reference proteome</keyword>
<evidence type="ECO:0000313" key="1">
    <source>
        <dbReference type="EMBL" id="CAG8804920.1"/>
    </source>
</evidence>
<name>A0ACA9RR50_9GLOM</name>
<accession>A0ACA9RR50</accession>
<protein>
    <submittedName>
        <fullName evidence="1">29036_t:CDS:1</fullName>
    </submittedName>
</protein>
<organism evidence="1 2">
    <name type="scientific">Racocetra persica</name>
    <dbReference type="NCBI Taxonomy" id="160502"/>
    <lineage>
        <taxon>Eukaryota</taxon>
        <taxon>Fungi</taxon>
        <taxon>Fungi incertae sedis</taxon>
        <taxon>Mucoromycota</taxon>
        <taxon>Glomeromycotina</taxon>
        <taxon>Glomeromycetes</taxon>
        <taxon>Diversisporales</taxon>
        <taxon>Gigasporaceae</taxon>
        <taxon>Racocetra</taxon>
    </lineage>
</organism>
<sequence length="194" mass="20085">SIKMNPKSFISLLMILLFISVASPACNQTSTTCNYQTTCKCPASLSQGTYCGGDVGCDKTHVYECNPNGGECTTCDYCLRFSCAQCGKLSCPAPTQPKPSIPPSPTKPPTKPPSTPPQSLPSSICIDMTVKNFLVDTCVFLATPVVSFVILGATPTDIIATCVAAAAPFALETLGGSEALCAIVAFLATEAVAA</sequence>
<feature type="non-terminal residue" evidence="1">
    <location>
        <position position="1"/>
    </location>
</feature>
<evidence type="ECO:0000313" key="2">
    <source>
        <dbReference type="Proteomes" id="UP000789920"/>
    </source>
</evidence>
<reference evidence="1" key="1">
    <citation type="submission" date="2021-06" db="EMBL/GenBank/DDBJ databases">
        <authorList>
            <person name="Kallberg Y."/>
            <person name="Tangrot J."/>
            <person name="Rosling A."/>
        </authorList>
    </citation>
    <scope>NUCLEOTIDE SEQUENCE</scope>
    <source>
        <strain evidence="1">MA461A</strain>
    </source>
</reference>